<protein>
    <recommendedName>
        <fullName evidence="4">RanBP2-type domain-containing protein</fullName>
    </recommendedName>
</protein>
<keyword evidence="3" id="KW-1185">Reference proteome</keyword>
<proteinExistence type="predicted"/>
<dbReference type="OrthoDB" id="444060at2759"/>
<dbReference type="Proteomes" id="UP000649617">
    <property type="component" value="Unassembled WGS sequence"/>
</dbReference>
<comment type="caution">
    <text evidence="2">The sequence shown here is derived from an EMBL/GenBank/DDBJ whole genome shotgun (WGS) entry which is preliminary data.</text>
</comment>
<evidence type="ECO:0000313" key="2">
    <source>
        <dbReference type="EMBL" id="CAE7242899.1"/>
    </source>
</evidence>
<feature type="non-terminal residue" evidence="2">
    <location>
        <position position="1"/>
    </location>
</feature>
<feature type="compositionally biased region" description="Low complexity" evidence="1">
    <location>
        <begin position="1"/>
        <end position="20"/>
    </location>
</feature>
<dbReference type="AlphaFoldDB" id="A0A812LB90"/>
<feature type="region of interest" description="Disordered" evidence="1">
    <location>
        <begin position="1"/>
        <end position="22"/>
    </location>
</feature>
<dbReference type="EMBL" id="CAJNIZ010005591">
    <property type="protein sequence ID" value="CAE7242899.1"/>
    <property type="molecule type" value="Genomic_DNA"/>
</dbReference>
<feature type="compositionally biased region" description="Polar residues" evidence="1">
    <location>
        <begin position="169"/>
        <end position="192"/>
    </location>
</feature>
<reference evidence="2" key="1">
    <citation type="submission" date="2021-02" db="EMBL/GenBank/DDBJ databases">
        <authorList>
            <person name="Dougan E. K."/>
            <person name="Rhodes N."/>
            <person name="Thang M."/>
            <person name="Chan C."/>
        </authorList>
    </citation>
    <scope>NUCLEOTIDE SEQUENCE</scope>
</reference>
<organism evidence="2 3">
    <name type="scientific">Symbiodinium pilosum</name>
    <name type="common">Dinoflagellate</name>
    <dbReference type="NCBI Taxonomy" id="2952"/>
    <lineage>
        <taxon>Eukaryota</taxon>
        <taxon>Sar</taxon>
        <taxon>Alveolata</taxon>
        <taxon>Dinophyceae</taxon>
        <taxon>Suessiales</taxon>
        <taxon>Symbiodiniaceae</taxon>
        <taxon>Symbiodinium</taxon>
    </lineage>
</organism>
<feature type="compositionally biased region" description="Polar residues" evidence="1">
    <location>
        <begin position="144"/>
        <end position="155"/>
    </location>
</feature>
<feature type="region of interest" description="Disordered" evidence="1">
    <location>
        <begin position="265"/>
        <end position="307"/>
    </location>
</feature>
<evidence type="ECO:0008006" key="4">
    <source>
        <dbReference type="Google" id="ProtNLM"/>
    </source>
</evidence>
<evidence type="ECO:0000256" key="1">
    <source>
        <dbReference type="SAM" id="MobiDB-lite"/>
    </source>
</evidence>
<gene>
    <name evidence="2" type="ORF">SPIL2461_LOCUS4306</name>
</gene>
<feature type="region of interest" description="Disordered" evidence="1">
    <location>
        <begin position="112"/>
        <end position="230"/>
    </location>
</feature>
<evidence type="ECO:0000313" key="3">
    <source>
        <dbReference type="Proteomes" id="UP000649617"/>
    </source>
</evidence>
<accession>A0A812LB90</accession>
<name>A0A812LB90_SYMPI</name>
<sequence>EESRPASPSKKADAAPACSDVETAREMREWSPCKWPPSARWPSTQLPHNVNTWPVSGDEKPRGLDTWTHLLFSTGLRCSPSEVPYKCPRCSTINTADSAFCRKCGTRRQTDWHVKDRPNSPTRLGAQMPSRVRSQSARARPNGSVPSTRPGSRSASPRACVGREAVRVTRSTSPRQGSQRMAQPTRSHSARQVQVPRPRQVCAGPRRSPPRHPSARSEPTLTRRPPQVAQHLVHRARAEPHVLRRQKLTPADLVRLQRELESQMDMVSKALDDASGPRLRRPQRPQPKPSGRQLKEQAAGTPHFRFS</sequence>